<dbReference type="AlphaFoldDB" id="A0A844YE79"/>
<keyword evidence="1" id="KW-1133">Transmembrane helix</keyword>
<keyword evidence="1" id="KW-0812">Transmembrane</keyword>
<evidence type="ECO:0000256" key="1">
    <source>
        <dbReference type="SAM" id="Phobius"/>
    </source>
</evidence>
<dbReference type="RefSeq" id="WP_160672540.1">
    <property type="nucleotide sequence ID" value="NZ_WTYN01000001.1"/>
</dbReference>
<dbReference type="Proteomes" id="UP000445582">
    <property type="component" value="Unassembled WGS sequence"/>
</dbReference>
<comment type="caution">
    <text evidence="2">The sequence shown here is derived from an EMBL/GenBank/DDBJ whole genome shotgun (WGS) entry which is preliminary data.</text>
</comment>
<feature type="transmembrane region" description="Helical" evidence="1">
    <location>
        <begin position="12"/>
        <end position="31"/>
    </location>
</feature>
<reference evidence="2 3" key="1">
    <citation type="submission" date="2019-12" db="EMBL/GenBank/DDBJ databases">
        <title>Genomic-based taxomic classification of the family Erythrobacteraceae.</title>
        <authorList>
            <person name="Xu L."/>
        </authorList>
    </citation>
    <scope>NUCLEOTIDE SEQUENCE [LARGE SCALE GENOMIC DNA]</scope>
    <source>
        <strain evidence="2 3">MCCC 1A09965</strain>
    </source>
</reference>
<evidence type="ECO:0000313" key="3">
    <source>
        <dbReference type="Proteomes" id="UP000445582"/>
    </source>
</evidence>
<keyword evidence="1" id="KW-0472">Membrane</keyword>
<dbReference type="EMBL" id="WTYN01000001">
    <property type="protein sequence ID" value="MXO62461.1"/>
    <property type="molecule type" value="Genomic_DNA"/>
</dbReference>
<sequence length="72" mass="7619">MSGPEKDPAASRFAIITLARLAGALCVVFGMPMVSGRIGDSPALGIALILVGLAGFFFLPKYLARRWRSPKA</sequence>
<protein>
    <submittedName>
        <fullName evidence="2">Uncharacterized protein</fullName>
    </submittedName>
</protein>
<feature type="transmembrane region" description="Helical" evidence="1">
    <location>
        <begin position="43"/>
        <end position="64"/>
    </location>
</feature>
<keyword evidence="3" id="KW-1185">Reference proteome</keyword>
<proteinExistence type="predicted"/>
<dbReference type="OrthoDB" id="7410112at2"/>
<evidence type="ECO:0000313" key="2">
    <source>
        <dbReference type="EMBL" id="MXO62461.1"/>
    </source>
</evidence>
<accession>A0A844YE79</accession>
<name>A0A844YE79_9SPHN</name>
<organism evidence="2 3">
    <name type="scientific">Qipengyuania oceanensis</name>
    <dbReference type="NCBI Taxonomy" id="1463597"/>
    <lineage>
        <taxon>Bacteria</taxon>
        <taxon>Pseudomonadati</taxon>
        <taxon>Pseudomonadota</taxon>
        <taxon>Alphaproteobacteria</taxon>
        <taxon>Sphingomonadales</taxon>
        <taxon>Erythrobacteraceae</taxon>
        <taxon>Qipengyuania</taxon>
    </lineage>
</organism>
<gene>
    <name evidence="2" type="ORF">GRI48_05485</name>
</gene>